<proteinExistence type="predicted"/>
<dbReference type="CDD" id="cd16913">
    <property type="entry name" value="YkuD_like"/>
    <property type="match status" value="1"/>
</dbReference>
<accession>W6N6S3</accession>
<protein>
    <recommendedName>
        <fullName evidence="8">L,D-TPase catalytic domain-containing protein</fullName>
    </recommendedName>
</protein>
<dbReference type="GO" id="GO:0009252">
    <property type="term" value="P:peptidoglycan biosynthetic process"/>
    <property type="evidence" value="ECO:0007669"/>
    <property type="project" value="UniProtKB-UniPathway"/>
</dbReference>
<organism evidence="9 10">
    <name type="scientific">Clostridium tyrobutyricum DIVETGP</name>
    <dbReference type="NCBI Taxonomy" id="1408889"/>
    <lineage>
        <taxon>Bacteria</taxon>
        <taxon>Bacillati</taxon>
        <taxon>Bacillota</taxon>
        <taxon>Clostridia</taxon>
        <taxon>Eubacteriales</taxon>
        <taxon>Clostridiaceae</taxon>
        <taxon>Clostridium</taxon>
    </lineage>
</organism>
<comment type="pathway">
    <text evidence="1 6">Cell wall biogenesis; peptidoglycan biosynthesis.</text>
</comment>
<keyword evidence="3 6" id="KW-0133">Cell shape</keyword>
<keyword evidence="7" id="KW-0812">Transmembrane</keyword>
<dbReference type="EMBL" id="CBXI010000016">
    <property type="protein sequence ID" value="CDL91004.1"/>
    <property type="molecule type" value="Genomic_DNA"/>
</dbReference>
<evidence type="ECO:0000256" key="3">
    <source>
        <dbReference type="ARBA" id="ARBA00022960"/>
    </source>
</evidence>
<dbReference type="InterPro" id="IPR005490">
    <property type="entry name" value="LD_TPept_cat_dom"/>
</dbReference>
<evidence type="ECO:0000259" key="8">
    <source>
        <dbReference type="PROSITE" id="PS52029"/>
    </source>
</evidence>
<keyword evidence="4 6" id="KW-0573">Peptidoglycan synthesis</keyword>
<dbReference type="UniPathway" id="UPA00219"/>
<dbReference type="Gene3D" id="2.40.440.10">
    <property type="entry name" value="L,D-transpeptidase catalytic domain-like"/>
    <property type="match status" value="1"/>
</dbReference>
<feature type="active site" description="Nucleophile" evidence="6">
    <location>
        <position position="191"/>
    </location>
</feature>
<keyword evidence="7" id="KW-1133">Transmembrane helix</keyword>
<evidence type="ECO:0000313" key="9">
    <source>
        <dbReference type="EMBL" id="CDL91004.1"/>
    </source>
</evidence>
<keyword evidence="5 6" id="KW-0961">Cell wall biogenesis/degradation</keyword>
<evidence type="ECO:0000256" key="6">
    <source>
        <dbReference type="PROSITE-ProRule" id="PRU01373"/>
    </source>
</evidence>
<reference evidence="9 10" key="1">
    <citation type="journal article" date="2015" name="Genome Announc.">
        <title>Draft Genome Sequence of Clostridium tyrobutyricum Strain DIVETGP, Isolated from Cow's Milk for Grana Padano Production.</title>
        <authorList>
            <person name="Soggiu A."/>
            <person name="Piras C."/>
            <person name="Gaiarsa S."/>
            <person name="Sassera D."/>
            <person name="Roncada P."/>
            <person name="Bendixen E."/>
            <person name="Brasca M."/>
            <person name="Bonizzi L."/>
        </authorList>
    </citation>
    <scope>NUCLEOTIDE SEQUENCE [LARGE SCALE GENOMIC DNA]</scope>
    <source>
        <strain evidence="9 10">DIVETGP</strain>
    </source>
</reference>
<name>W6N6S3_CLOTY</name>
<dbReference type="RefSeq" id="WP_017895616.1">
    <property type="nucleotide sequence ID" value="NZ_CBXI010000016.1"/>
</dbReference>
<evidence type="ECO:0000256" key="5">
    <source>
        <dbReference type="ARBA" id="ARBA00023316"/>
    </source>
</evidence>
<evidence type="ECO:0000256" key="2">
    <source>
        <dbReference type="ARBA" id="ARBA00022679"/>
    </source>
</evidence>
<dbReference type="AlphaFoldDB" id="W6N6S3"/>
<evidence type="ECO:0000313" key="10">
    <source>
        <dbReference type="Proteomes" id="UP000019482"/>
    </source>
</evidence>
<dbReference type="GeneID" id="29418109"/>
<feature type="transmembrane region" description="Helical" evidence="7">
    <location>
        <begin position="6"/>
        <end position="28"/>
    </location>
</feature>
<keyword evidence="2" id="KW-0808">Transferase</keyword>
<dbReference type="Pfam" id="PF03734">
    <property type="entry name" value="YkuD"/>
    <property type="match status" value="1"/>
</dbReference>
<evidence type="ECO:0000256" key="4">
    <source>
        <dbReference type="ARBA" id="ARBA00022984"/>
    </source>
</evidence>
<keyword evidence="10" id="KW-1185">Reference proteome</keyword>
<feature type="domain" description="L,D-TPase catalytic" evidence="8">
    <location>
        <begin position="66"/>
        <end position="215"/>
    </location>
</feature>
<dbReference type="GO" id="GO:0016740">
    <property type="term" value="F:transferase activity"/>
    <property type="evidence" value="ECO:0007669"/>
    <property type="project" value="UniProtKB-KW"/>
</dbReference>
<dbReference type="PROSITE" id="PS52029">
    <property type="entry name" value="LD_TPASE"/>
    <property type="match status" value="1"/>
</dbReference>
<dbReference type="Proteomes" id="UP000019482">
    <property type="component" value="Unassembled WGS sequence"/>
</dbReference>
<sequence length="216" mass="24773">MKNKNIIFPVIFLIFGIILMLLISGLSIRNYVKINNTNKIISVNSKNITNQKKVFFKKPLNEPVNTSISIYKSKKIMELYADKKLIGRFKIGLGRQIEGKKEREGDNKTPEGSYYVCYINTNSKYKYFFGISYPNIKDAENGLNKNLINKITYNKIKDAIDEKISPPWHTPLGGEIGIHGGGTKYDWTYGCIAMSDEDIYRAKEYIRLGTCVNIYK</sequence>
<feature type="active site" description="Proton donor/acceptor" evidence="6">
    <location>
        <position position="179"/>
    </location>
</feature>
<dbReference type="OrthoDB" id="9809748at2"/>
<keyword evidence="7" id="KW-0472">Membrane</keyword>
<dbReference type="InterPro" id="IPR038063">
    <property type="entry name" value="Transpep_catalytic_dom"/>
</dbReference>
<dbReference type="PANTHER" id="PTHR36699:SF1">
    <property type="entry name" value="L,D-TRANSPEPTIDASE YAFK-RELATED"/>
    <property type="match status" value="1"/>
</dbReference>
<dbReference type="PANTHER" id="PTHR36699">
    <property type="entry name" value="LD-TRANSPEPTIDASE"/>
    <property type="match status" value="1"/>
</dbReference>
<comment type="caution">
    <text evidence="9">The sequence shown here is derived from an EMBL/GenBank/DDBJ whole genome shotgun (WGS) entry which is preliminary data.</text>
</comment>
<gene>
    <name evidence="9" type="ORF">CTDIVETGP_1074</name>
</gene>
<dbReference type="GO" id="GO:0071555">
    <property type="term" value="P:cell wall organization"/>
    <property type="evidence" value="ECO:0007669"/>
    <property type="project" value="UniProtKB-UniRule"/>
</dbReference>
<evidence type="ECO:0000256" key="1">
    <source>
        <dbReference type="ARBA" id="ARBA00004752"/>
    </source>
</evidence>
<dbReference type="SUPFAM" id="SSF141523">
    <property type="entry name" value="L,D-transpeptidase catalytic domain-like"/>
    <property type="match status" value="1"/>
</dbReference>
<evidence type="ECO:0000256" key="7">
    <source>
        <dbReference type="SAM" id="Phobius"/>
    </source>
</evidence>
<dbReference type="GO" id="GO:0008360">
    <property type="term" value="P:regulation of cell shape"/>
    <property type="evidence" value="ECO:0007669"/>
    <property type="project" value="UniProtKB-UniRule"/>
</dbReference>